<dbReference type="SUPFAM" id="SSF56317">
    <property type="entry name" value="Carbon-nitrogen hydrolase"/>
    <property type="match status" value="1"/>
</dbReference>
<dbReference type="KEGG" id="mgot:MgSA37_03549"/>
<dbReference type="PANTHER" id="PTHR43674:SF2">
    <property type="entry name" value="BETA-UREIDOPROPIONASE"/>
    <property type="match status" value="1"/>
</dbReference>
<dbReference type="InterPro" id="IPR036526">
    <property type="entry name" value="C-N_Hydrolase_sf"/>
</dbReference>
<keyword evidence="1" id="KW-0378">Hydrolase</keyword>
<dbReference type="InterPro" id="IPR050345">
    <property type="entry name" value="Aliph_Amidase/BUP"/>
</dbReference>
<gene>
    <name evidence="1" type="primary">ramA_3</name>
    <name evidence="1" type="ORF">MgSA37_03549</name>
</gene>
<dbReference type="EMBL" id="AP017313">
    <property type="protein sequence ID" value="BAU55365.1"/>
    <property type="molecule type" value="Genomic_DNA"/>
</dbReference>
<protein>
    <submittedName>
        <fullName evidence="1">(R)-stereoselective amidase</fullName>
        <ecNumber evidence="1">3.5.1.100</ecNumber>
    </submittedName>
</protein>
<dbReference type="PROSITE" id="PS50263">
    <property type="entry name" value="CN_HYDROLASE"/>
    <property type="match status" value="1"/>
</dbReference>
<reference evidence="1 2" key="1">
    <citation type="submission" date="2015-12" db="EMBL/GenBank/DDBJ databases">
        <title>Genome sequence of Mucilaginibacter gotjawali.</title>
        <authorList>
            <person name="Lee J.S."/>
            <person name="Lee K.C."/>
            <person name="Kim K.K."/>
            <person name="Lee B.W."/>
        </authorList>
    </citation>
    <scope>NUCLEOTIDE SEQUENCE [LARGE SCALE GENOMIC DNA]</scope>
    <source>
        <strain evidence="1 2">SA3-7</strain>
    </source>
</reference>
<name>A0A0X8X448_9SPHI</name>
<dbReference type="Pfam" id="PF00795">
    <property type="entry name" value="CN_hydrolase"/>
    <property type="match status" value="1"/>
</dbReference>
<dbReference type="InterPro" id="IPR003010">
    <property type="entry name" value="C-N_Hydrolase"/>
</dbReference>
<proteinExistence type="predicted"/>
<dbReference type="GO" id="GO:0016811">
    <property type="term" value="F:hydrolase activity, acting on carbon-nitrogen (but not peptide) bonds, in linear amides"/>
    <property type="evidence" value="ECO:0007669"/>
    <property type="project" value="UniProtKB-ARBA"/>
</dbReference>
<dbReference type="PANTHER" id="PTHR43674">
    <property type="entry name" value="NITRILASE C965.09-RELATED"/>
    <property type="match status" value="1"/>
</dbReference>
<keyword evidence="2" id="KW-1185">Reference proteome</keyword>
<evidence type="ECO:0000313" key="1">
    <source>
        <dbReference type="EMBL" id="BAU55365.1"/>
    </source>
</evidence>
<sequence length="270" mass="29810">MVNLSIVQFTPVWGDKPHNLHQITTLLKDLKADIIVLPELCTTGYSFLNQQEALIGGEDETGEGVKLLRHLAVQLQSMIVAGFAEKAGDKTYNSALVALPDNTFKIYRKTHLFFKEKLCFEPGNSGFFVVDHPLADCKVGIMVCNDWRYPEAARSLALHGADVIACPSNLVSTLWGVGMPARALENKVYLAVTNRCGTEKRILEDGSEQALTFNGGSVVYDFNGAPLLQAGKEEDAVLTVQIDPHLTRDKSFNAYNNLFTDRRPGMYSLD</sequence>
<dbReference type="AlphaFoldDB" id="A0A0X8X448"/>
<dbReference type="EC" id="3.5.1.100" evidence="1"/>
<dbReference type="Gene3D" id="3.60.110.10">
    <property type="entry name" value="Carbon-nitrogen hydrolase"/>
    <property type="match status" value="1"/>
</dbReference>
<evidence type="ECO:0000313" key="2">
    <source>
        <dbReference type="Proteomes" id="UP000218263"/>
    </source>
</evidence>
<dbReference type="Proteomes" id="UP000218263">
    <property type="component" value="Chromosome"/>
</dbReference>
<accession>A0A0X8X448</accession>
<dbReference type="OrthoDB" id="9811121at2"/>
<organism evidence="1 2">
    <name type="scientific">Mucilaginibacter gotjawali</name>
    <dbReference type="NCBI Taxonomy" id="1550579"/>
    <lineage>
        <taxon>Bacteria</taxon>
        <taxon>Pseudomonadati</taxon>
        <taxon>Bacteroidota</taxon>
        <taxon>Sphingobacteriia</taxon>
        <taxon>Sphingobacteriales</taxon>
        <taxon>Sphingobacteriaceae</taxon>
        <taxon>Mucilaginibacter</taxon>
    </lineage>
</organism>
<dbReference type="RefSeq" id="WP_096353650.1">
    <property type="nucleotide sequence ID" value="NZ_AP017313.1"/>
</dbReference>